<comment type="caution">
    <text evidence="2">The sequence shown here is derived from an EMBL/GenBank/DDBJ whole genome shotgun (WGS) entry which is preliminary data.</text>
</comment>
<organism evidence="2 3">
    <name type="scientific">Brachionus plicatilis</name>
    <name type="common">Marine rotifer</name>
    <name type="synonym">Brachionus muelleri</name>
    <dbReference type="NCBI Taxonomy" id="10195"/>
    <lineage>
        <taxon>Eukaryota</taxon>
        <taxon>Metazoa</taxon>
        <taxon>Spiralia</taxon>
        <taxon>Gnathifera</taxon>
        <taxon>Rotifera</taxon>
        <taxon>Eurotatoria</taxon>
        <taxon>Monogononta</taxon>
        <taxon>Pseudotrocha</taxon>
        <taxon>Ploima</taxon>
        <taxon>Brachionidae</taxon>
        <taxon>Brachionus</taxon>
    </lineage>
</organism>
<keyword evidence="3" id="KW-1185">Reference proteome</keyword>
<accession>A0A3M7PQ06</accession>
<sequence>MKLLEFLNICYVEETNHVPLDLFGMSFILFYKILIYTVSNSFFGRFTQKSVINGLKYGIFVFTIKSALNKSFFVRILGFAKTLQFIAYFNQFWNLILVIKGYRVLRISTYQTKKAVYSTNTLLYRKPLPSILGINLKFNRNSIWNSSHRNHVKNSG</sequence>
<feature type="transmembrane region" description="Helical" evidence="1">
    <location>
        <begin position="55"/>
        <end position="73"/>
    </location>
</feature>
<evidence type="ECO:0000256" key="1">
    <source>
        <dbReference type="SAM" id="Phobius"/>
    </source>
</evidence>
<dbReference type="EMBL" id="REGN01009454">
    <property type="protein sequence ID" value="RNA01130.1"/>
    <property type="molecule type" value="Genomic_DNA"/>
</dbReference>
<evidence type="ECO:0000313" key="2">
    <source>
        <dbReference type="EMBL" id="RNA01130.1"/>
    </source>
</evidence>
<dbReference type="AlphaFoldDB" id="A0A3M7PQ06"/>
<feature type="transmembrane region" description="Helical" evidence="1">
    <location>
        <begin position="85"/>
        <end position="105"/>
    </location>
</feature>
<evidence type="ECO:0000313" key="3">
    <source>
        <dbReference type="Proteomes" id="UP000276133"/>
    </source>
</evidence>
<protein>
    <submittedName>
        <fullName evidence="2">Uncharacterized protein</fullName>
    </submittedName>
</protein>
<keyword evidence="1" id="KW-0812">Transmembrane</keyword>
<reference evidence="2 3" key="1">
    <citation type="journal article" date="2018" name="Sci. Rep.">
        <title>Genomic signatures of local adaptation to the degree of environmental predictability in rotifers.</title>
        <authorList>
            <person name="Franch-Gras L."/>
            <person name="Hahn C."/>
            <person name="Garcia-Roger E.M."/>
            <person name="Carmona M.J."/>
            <person name="Serra M."/>
            <person name="Gomez A."/>
        </authorList>
    </citation>
    <scope>NUCLEOTIDE SEQUENCE [LARGE SCALE GENOMIC DNA]</scope>
    <source>
        <strain evidence="2">HYR1</strain>
    </source>
</reference>
<proteinExistence type="predicted"/>
<keyword evidence="1" id="KW-1133">Transmembrane helix</keyword>
<keyword evidence="1" id="KW-0472">Membrane</keyword>
<name>A0A3M7PQ06_BRAPC</name>
<feature type="transmembrane region" description="Helical" evidence="1">
    <location>
        <begin position="22"/>
        <end position="43"/>
    </location>
</feature>
<gene>
    <name evidence="2" type="ORF">BpHYR1_007265</name>
</gene>
<dbReference type="Proteomes" id="UP000276133">
    <property type="component" value="Unassembled WGS sequence"/>
</dbReference>